<organism evidence="1 2">
    <name type="scientific">Arctium lappa</name>
    <name type="common">Greater burdock</name>
    <name type="synonym">Lappa major</name>
    <dbReference type="NCBI Taxonomy" id="4217"/>
    <lineage>
        <taxon>Eukaryota</taxon>
        <taxon>Viridiplantae</taxon>
        <taxon>Streptophyta</taxon>
        <taxon>Embryophyta</taxon>
        <taxon>Tracheophyta</taxon>
        <taxon>Spermatophyta</taxon>
        <taxon>Magnoliopsida</taxon>
        <taxon>eudicotyledons</taxon>
        <taxon>Gunneridae</taxon>
        <taxon>Pentapetalae</taxon>
        <taxon>asterids</taxon>
        <taxon>campanulids</taxon>
        <taxon>Asterales</taxon>
        <taxon>Asteraceae</taxon>
        <taxon>Carduoideae</taxon>
        <taxon>Cardueae</taxon>
        <taxon>Arctiinae</taxon>
        <taxon>Arctium</taxon>
    </lineage>
</organism>
<name>A0ACB9EJJ4_ARCLA</name>
<gene>
    <name evidence="1" type="ORF">L6452_06478</name>
</gene>
<accession>A0ACB9EJJ4</accession>
<evidence type="ECO:0000313" key="2">
    <source>
        <dbReference type="Proteomes" id="UP001055879"/>
    </source>
</evidence>
<dbReference type="EMBL" id="CM042048">
    <property type="protein sequence ID" value="KAI3758905.1"/>
    <property type="molecule type" value="Genomic_DNA"/>
</dbReference>
<reference evidence="1 2" key="2">
    <citation type="journal article" date="2022" name="Mol. Ecol. Resour.">
        <title>The genomes of chicory, endive, great burdock and yacon provide insights into Asteraceae paleo-polyploidization history and plant inulin production.</title>
        <authorList>
            <person name="Fan W."/>
            <person name="Wang S."/>
            <person name="Wang H."/>
            <person name="Wang A."/>
            <person name="Jiang F."/>
            <person name="Liu H."/>
            <person name="Zhao H."/>
            <person name="Xu D."/>
            <person name="Zhang Y."/>
        </authorList>
    </citation>
    <scope>NUCLEOTIDE SEQUENCE [LARGE SCALE GENOMIC DNA]</scope>
    <source>
        <strain evidence="2">cv. Niubang</strain>
    </source>
</reference>
<keyword evidence="2" id="KW-1185">Reference proteome</keyword>
<evidence type="ECO:0000313" key="1">
    <source>
        <dbReference type="EMBL" id="KAI3758905.1"/>
    </source>
</evidence>
<dbReference type="Proteomes" id="UP001055879">
    <property type="component" value="Linkage Group LG02"/>
</dbReference>
<proteinExistence type="predicted"/>
<protein>
    <submittedName>
        <fullName evidence="1">Uncharacterized protein</fullName>
    </submittedName>
</protein>
<sequence>MSTKERWTLRISRTRTSEEVRGDNISLSGDVISDKYGGDECMRKERNDVIVDPDEGGKTVVEDGRNDEEERDVSVGESSDDFRVGNTEADVSGSLTAITLFRCGFDLYYTETSCKSTSVGAVSVSVQLC</sequence>
<comment type="caution">
    <text evidence="1">The sequence shown here is derived from an EMBL/GenBank/DDBJ whole genome shotgun (WGS) entry which is preliminary data.</text>
</comment>
<reference evidence="2" key="1">
    <citation type="journal article" date="2022" name="Mol. Ecol. Resour.">
        <title>The genomes of chicory, endive, great burdock and yacon provide insights into Asteraceae palaeo-polyploidization history and plant inulin production.</title>
        <authorList>
            <person name="Fan W."/>
            <person name="Wang S."/>
            <person name="Wang H."/>
            <person name="Wang A."/>
            <person name="Jiang F."/>
            <person name="Liu H."/>
            <person name="Zhao H."/>
            <person name="Xu D."/>
            <person name="Zhang Y."/>
        </authorList>
    </citation>
    <scope>NUCLEOTIDE SEQUENCE [LARGE SCALE GENOMIC DNA]</scope>
    <source>
        <strain evidence="2">cv. Niubang</strain>
    </source>
</reference>